<gene>
    <name evidence="1" type="primary">COX6A</name>
    <name evidence="1" type="ORF">EV182_007830</name>
</gene>
<sequence length="91" mass="10632">MNRLLQLNRAISSRTFVRAYSSALDREAYKAAKEEANIATETWKKVSLFFAIPLCIGFGIKAVNDEMHHIEHLKHDPPTFTPYPYLRIRRR</sequence>
<dbReference type="Proteomes" id="UP001145114">
    <property type="component" value="Unassembled WGS sequence"/>
</dbReference>
<feature type="non-terminal residue" evidence="1">
    <location>
        <position position="91"/>
    </location>
</feature>
<name>A0ACC1HA05_9FUNG</name>
<protein>
    <submittedName>
        <fullName evidence="1">Cytochrome c oxidase subunit 6A</fullName>
    </submittedName>
</protein>
<keyword evidence="2" id="KW-1185">Reference proteome</keyword>
<dbReference type="EMBL" id="JAMZIH010008926">
    <property type="protein sequence ID" value="KAJ1671088.1"/>
    <property type="molecule type" value="Genomic_DNA"/>
</dbReference>
<accession>A0ACC1HA05</accession>
<evidence type="ECO:0000313" key="2">
    <source>
        <dbReference type="Proteomes" id="UP001145114"/>
    </source>
</evidence>
<organism evidence="1 2">
    <name type="scientific">Spiromyces aspiralis</name>
    <dbReference type="NCBI Taxonomy" id="68401"/>
    <lineage>
        <taxon>Eukaryota</taxon>
        <taxon>Fungi</taxon>
        <taxon>Fungi incertae sedis</taxon>
        <taxon>Zoopagomycota</taxon>
        <taxon>Kickxellomycotina</taxon>
        <taxon>Kickxellomycetes</taxon>
        <taxon>Kickxellales</taxon>
        <taxon>Kickxellaceae</taxon>
        <taxon>Spiromyces</taxon>
    </lineage>
</organism>
<comment type="caution">
    <text evidence="1">The sequence shown here is derived from an EMBL/GenBank/DDBJ whole genome shotgun (WGS) entry which is preliminary data.</text>
</comment>
<evidence type="ECO:0000313" key="1">
    <source>
        <dbReference type="EMBL" id="KAJ1671088.1"/>
    </source>
</evidence>
<reference evidence="1" key="1">
    <citation type="submission" date="2022-06" db="EMBL/GenBank/DDBJ databases">
        <title>Phylogenomic reconstructions and comparative analyses of Kickxellomycotina fungi.</title>
        <authorList>
            <person name="Reynolds N.K."/>
            <person name="Stajich J.E."/>
            <person name="Barry K."/>
            <person name="Grigoriev I.V."/>
            <person name="Crous P."/>
            <person name="Smith M.E."/>
        </authorList>
    </citation>
    <scope>NUCLEOTIDE SEQUENCE</scope>
    <source>
        <strain evidence="1">RSA 2271</strain>
    </source>
</reference>
<proteinExistence type="predicted"/>